<dbReference type="AlphaFoldDB" id="A0A089MPQ6"/>
<keyword evidence="4" id="KW-1185">Reference proteome</keyword>
<dbReference type="EMBL" id="CP009285">
    <property type="protein sequence ID" value="AIQ58469.1"/>
    <property type="molecule type" value="Genomic_DNA"/>
</dbReference>
<dbReference type="Proteomes" id="UP000029518">
    <property type="component" value="Chromosome"/>
</dbReference>
<proteinExistence type="predicted"/>
<dbReference type="KEGG" id="pbd:PBOR_17125"/>
<keyword evidence="1" id="KW-0732">Signal</keyword>
<accession>A0A089MPQ6</accession>
<dbReference type="Pfam" id="PF07833">
    <property type="entry name" value="Cu_amine_oxidN1"/>
    <property type="match status" value="1"/>
</dbReference>
<feature type="signal peptide" evidence="1">
    <location>
        <begin position="1"/>
        <end position="29"/>
    </location>
</feature>
<feature type="chain" id="PRO_5001847481" description="Copper amine oxidase-like N-terminal domain-containing protein" evidence="1">
    <location>
        <begin position="30"/>
        <end position="256"/>
    </location>
</feature>
<evidence type="ECO:0000259" key="2">
    <source>
        <dbReference type="Pfam" id="PF07833"/>
    </source>
</evidence>
<evidence type="ECO:0000313" key="3">
    <source>
        <dbReference type="EMBL" id="AIQ58469.1"/>
    </source>
</evidence>
<dbReference type="HOGENOM" id="CLU_1081180_0_0_9"/>
<dbReference type="RefSeq" id="WP_042213426.1">
    <property type="nucleotide sequence ID" value="NZ_CP009285.1"/>
</dbReference>
<protein>
    <recommendedName>
        <fullName evidence="2">Copper amine oxidase-like N-terminal domain-containing protein</fullName>
    </recommendedName>
</protein>
<dbReference type="OrthoDB" id="2615991at2"/>
<sequence length="256" mass="27524">MKNRIVAVFLSVLLLAAGSGGLTGNSVHAAPGVNIIVNGQALQPDGPQAYTSGSTLMLPLRETTEVLKYKTTFIGATGQFKLNRFQETIEFRLSGREIILNGKDRVPFTDSIELKQQRAYAPLSFFAAIGLVTSYTPAKGQVEIYSPEVTAGAVAGLLAAGNYTALRERYFSTEAEQPSLPVIQQTWEGVTVPAGQYFGVKSTESRQHDGNMTITSVLSFSKSEALLTLELNTLGKLVELKLSPLQAVEVLASPLK</sequence>
<dbReference type="InterPro" id="IPR036582">
    <property type="entry name" value="Mao_N_sf"/>
</dbReference>
<dbReference type="Gene3D" id="3.30.457.10">
    <property type="entry name" value="Copper amine oxidase-like, N-terminal domain"/>
    <property type="match status" value="1"/>
</dbReference>
<feature type="domain" description="Copper amine oxidase-like N-terminal" evidence="2">
    <location>
        <begin position="37"/>
        <end position="144"/>
    </location>
</feature>
<evidence type="ECO:0000313" key="4">
    <source>
        <dbReference type="Proteomes" id="UP000029518"/>
    </source>
</evidence>
<organism evidence="3 4">
    <name type="scientific">Paenibacillus borealis</name>
    <dbReference type="NCBI Taxonomy" id="160799"/>
    <lineage>
        <taxon>Bacteria</taxon>
        <taxon>Bacillati</taxon>
        <taxon>Bacillota</taxon>
        <taxon>Bacilli</taxon>
        <taxon>Bacillales</taxon>
        <taxon>Paenibacillaceae</taxon>
        <taxon>Paenibacillus</taxon>
    </lineage>
</organism>
<dbReference type="InterPro" id="IPR012854">
    <property type="entry name" value="Cu_amine_oxidase-like_N"/>
</dbReference>
<reference evidence="3" key="1">
    <citation type="submission" date="2014-08" db="EMBL/GenBank/DDBJ databases">
        <title>Comparative genomics of the Paenibacillus odorifer group.</title>
        <authorList>
            <person name="den Bakker H.C."/>
            <person name="Tsai Y.-C.Y.-C."/>
            <person name="Martin N."/>
            <person name="Korlach J."/>
            <person name="Wiedmann M."/>
        </authorList>
    </citation>
    <scope>NUCLEOTIDE SEQUENCE [LARGE SCALE GENOMIC DNA]</scope>
    <source>
        <strain evidence="3">DSM 13188</strain>
    </source>
</reference>
<evidence type="ECO:0000256" key="1">
    <source>
        <dbReference type="SAM" id="SignalP"/>
    </source>
</evidence>
<name>A0A089MPQ6_PAEBO</name>
<gene>
    <name evidence="3" type="ORF">PBOR_17125</name>
</gene>